<protein>
    <recommendedName>
        <fullName evidence="6">Superoxide dismutase</fullName>
        <ecNumber evidence="6">1.15.1.1</ecNumber>
    </recommendedName>
</protein>
<dbReference type="Proteomes" id="UP000198500">
    <property type="component" value="Unassembled WGS sequence"/>
</dbReference>
<evidence type="ECO:0000256" key="4">
    <source>
        <dbReference type="ARBA" id="ARBA00049204"/>
    </source>
</evidence>
<feature type="domain" description="Manganese/iron superoxide dismutase C-terminal" evidence="8">
    <location>
        <begin position="89"/>
        <end position="194"/>
    </location>
</feature>
<dbReference type="GO" id="GO:0004784">
    <property type="term" value="F:superoxide dismutase activity"/>
    <property type="evidence" value="ECO:0007669"/>
    <property type="project" value="UniProtKB-EC"/>
</dbReference>
<dbReference type="PANTHER" id="PTHR42769:SF3">
    <property type="entry name" value="SUPEROXIDE DISMUTASE [FE] 2, CHLOROPLASTIC"/>
    <property type="match status" value="1"/>
</dbReference>
<organism evidence="9 10">
    <name type="scientific">Aidingimonas halophila</name>
    <dbReference type="NCBI Taxonomy" id="574349"/>
    <lineage>
        <taxon>Bacteria</taxon>
        <taxon>Pseudomonadati</taxon>
        <taxon>Pseudomonadota</taxon>
        <taxon>Gammaproteobacteria</taxon>
        <taxon>Oceanospirillales</taxon>
        <taxon>Halomonadaceae</taxon>
        <taxon>Aidingimonas</taxon>
    </lineage>
</organism>
<dbReference type="RefSeq" id="WP_092569789.1">
    <property type="nucleotide sequence ID" value="NZ_BMXH01000003.1"/>
</dbReference>
<dbReference type="GO" id="GO:0046872">
    <property type="term" value="F:metal ion binding"/>
    <property type="evidence" value="ECO:0007669"/>
    <property type="project" value="UniProtKB-KW"/>
</dbReference>
<dbReference type="PRINTS" id="PR01703">
    <property type="entry name" value="MNSODISMTASE"/>
</dbReference>
<comment type="similarity">
    <text evidence="1 6">Belongs to the iron/manganese superoxide dismutase family.</text>
</comment>
<dbReference type="Gene3D" id="3.55.40.20">
    <property type="entry name" value="Iron/manganese superoxide dismutase, C-terminal domain"/>
    <property type="match status" value="1"/>
</dbReference>
<dbReference type="InterPro" id="IPR019831">
    <property type="entry name" value="Mn/Fe_SOD_N"/>
</dbReference>
<dbReference type="EC" id="1.15.1.1" evidence="6"/>
<dbReference type="PIRSF" id="PIRSF000349">
    <property type="entry name" value="SODismutase"/>
    <property type="match status" value="1"/>
</dbReference>
<keyword evidence="10" id="KW-1185">Reference proteome</keyword>
<dbReference type="SUPFAM" id="SSF54719">
    <property type="entry name" value="Fe,Mn superoxide dismutase (SOD), C-terminal domain"/>
    <property type="match status" value="1"/>
</dbReference>
<dbReference type="InterPro" id="IPR019832">
    <property type="entry name" value="Mn/Fe_SOD_C"/>
</dbReference>
<evidence type="ECO:0000259" key="8">
    <source>
        <dbReference type="Pfam" id="PF02777"/>
    </source>
</evidence>
<comment type="catalytic activity">
    <reaction evidence="4 6">
        <text>2 superoxide + 2 H(+) = H2O2 + O2</text>
        <dbReference type="Rhea" id="RHEA:20696"/>
        <dbReference type="ChEBI" id="CHEBI:15378"/>
        <dbReference type="ChEBI" id="CHEBI:15379"/>
        <dbReference type="ChEBI" id="CHEBI:16240"/>
        <dbReference type="ChEBI" id="CHEBI:18421"/>
        <dbReference type="EC" id="1.15.1.1"/>
    </reaction>
</comment>
<dbReference type="SUPFAM" id="SSF46609">
    <property type="entry name" value="Fe,Mn superoxide dismutase (SOD), N-terminal domain"/>
    <property type="match status" value="1"/>
</dbReference>
<evidence type="ECO:0000256" key="6">
    <source>
        <dbReference type="RuleBase" id="RU000414"/>
    </source>
</evidence>
<dbReference type="InterPro" id="IPR036314">
    <property type="entry name" value="SOD_C_sf"/>
</dbReference>
<dbReference type="Gene3D" id="1.10.287.990">
    <property type="entry name" value="Fe,Mn superoxide dismutase (SOD) domain"/>
    <property type="match status" value="1"/>
</dbReference>
<feature type="domain" description="Manganese/iron superoxide dismutase N-terminal" evidence="7">
    <location>
        <begin position="3"/>
        <end position="82"/>
    </location>
</feature>
<feature type="binding site" evidence="5">
    <location>
        <position position="74"/>
    </location>
    <ligand>
        <name>Mn(2+)</name>
        <dbReference type="ChEBI" id="CHEBI:29035"/>
    </ligand>
</feature>
<name>A0A1H3BNM8_9GAMM</name>
<dbReference type="Pfam" id="PF02777">
    <property type="entry name" value="Sod_Fe_C"/>
    <property type="match status" value="1"/>
</dbReference>
<evidence type="ECO:0000313" key="10">
    <source>
        <dbReference type="Proteomes" id="UP000198500"/>
    </source>
</evidence>
<keyword evidence="2 5" id="KW-0479">Metal-binding</keyword>
<accession>A0A1H3BNM8</accession>
<feature type="binding site" evidence="5">
    <location>
        <position position="157"/>
    </location>
    <ligand>
        <name>Mn(2+)</name>
        <dbReference type="ChEBI" id="CHEBI:29035"/>
    </ligand>
</feature>
<evidence type="ECO:0000256" key="1">
    <source>
        <dbReference type="ARBA" id="ARBA00008714"/>
    </source>
</evidence>
<dbReference type="InterPro" id="IPR001189">
    <property type="entry name" value="Mn/Fe_SOD"/>
</dbReference>
<gene>
    <name evidence="9" type="ORF">SAMN05443545_105281</name>
</gene>
<feature type="binding site" evidence="5">
    <location>
        <position position="161"/>
    </location>
    <ligand>
        <name>Mn(2+)</name>
        <dbReference type="ChEBI" id="CHEBI:29035"/>
    </ligand>
</feature>
<feature type="binding site" evidence="5">
    <location>
        <position position="27"/>
    </location>
    <ligand>
        <name>Mn(2+)</name>
        <dbReference type="ChEBI" id="CHEBI:29035"/>
    </ligand>
</feature>
<reference evidence="9 10" key="1">
    <citation type="submission" date="2016-10" db="EMBL/GenBank/DDBJ databases">
        <authorList>
            <person name="de Groot N.N."/>
        </authorList>
    </citation>
    <scope>NUCLEOTIDE SEQUENCE [LARGE SCALE GENOMIC DNA]</scope>
    <source>
        <strain evidence="9 10">DSM 19219</strain>
    </source>
</reference>
<dbReference type="PANTHER" id="PTHR42769">
    <property type="entry name" value="SUPEROXIDE DISMUTASE"/>
    <property type="match status" value="1"/>
</dbReference>
<evidence type="ECO:0000313" key="9">
    <source>
        <dbReference type="EMBL" id="SDX43602.1"/>
    </source>
</evidence>
<dbReference type="STRING" id="574349.SAMN05443545_105281"/>
<proteinExistence type="inferred from homology"/>
<dbReference type="Pfam" id="PF00081">
    <property type="entry name" value="Sod_Fe_N"/>
    <property type="match status" value="1"/>
</dbReference>
<sequence>MPFELPALPYDKQSLEPYLSAGMVDDHYRHHHGEIIADLNRLMSTTSQADRSLEILIFQESAPLSDQAVKAWNHTFYWHCLSPFGGGGPSGELSRELVSVFGSVDAFHDALSYRALNCLGDGWIWLVREDTGELRVITLPDTDTPIAHGQTPLLSIDLCKHAYYQDYAHNGDPAKAGLRYLAALRNIINWDFVAMNAKAPSVASHQGSARRPMPR</sequence>
<evidence type="ECO:0000256" key="3">
    <source>
        <dbReference type="ARBA" id="ARBA00023002"/>
    </source>
</evidence>
<evidence type="ECO:0000256" key="2">
    <source>
        <dbReference type="ARBA" id="ARBA00022723"/>
    </source>
</evidence>
<dbReference type="OrthoDB" id="9803125at2"/>
<dbReference type="EMBL" id="FNNI01000005">
    <property type="protein sequence ID" value="SDX43602.1"/>
    <property type="molecule type" value="Genomic_DNA"/>
</dbReference>
<keyword evidence="3 6" id="KW-0560">Oxidoreductase</keyword>
<dbReference type="AlphaFoldDB" id="A0A1H3BNM8"/>
<evidence type="ECO:0000256" key="5">
    <source>
        <dbReference type="PIRSR" id="PIRSR000349-1"/>
    </source>
</evidence>
<dbReference type="InterPro" id="IPR036324">
    <property type="entry name" value="Mn/Fe_SOD_N_sf"/>
</dbReference>
<comment type="function">
    <text evidence="6">Destroys radicals which are normally produced within the cells and which are toxic to biological systems.</text>
</comment>
<evidence type="ECO:0000259" key="7">
    <source>
        <dbReference type="Pfam" id="PF00081"/>
    </source>
</evidence>